<evidence type="ECO:0000256" key="8">
    <source>
        <dbReference type="SAM" id="Phobius"/>
    </source>
</evidence>
<keyword evidence="3 7" id="KW-0812">Transmembrane</keyword>
<dbReference type="PANTHER" id="PTHR42682:SF4">
    <property type="entry name" value="NADH-UBIQUINONE_PLASTOQUINONE"/>
    <property type="match status" value="1"/>
</dbReference>
<dbReference type="EMBL" id="QUQO01000001">
    <property type="protein sequence ID" value="RFB05909.1"/>
    <property type="molecule type" value="Genomic_DNA"/>
</dbReference>
<protein>
    <submittedName>
        <fullName evidence="10">Na(+)/H(+) antiporter subunit D</fullName>
    </submittedName>
</protein>
<feature type="transmembrane region" description="Helical" evidence="8">
    <location>
        <begin position="218"/>
        <end position="240"/>
    </location>
</feature>
<evidence type="ECO:0000256" key="4">
    <source>
        <dbReference type="ARBA" id="ARBA00022989"/>
    </source>
</evidence>
<dbReference type="PANTHER" id="PTHR42682">
    <property type="entry name" value="HYDROGENASE-4 COMPONENT F"/>
    <property type="match status" value="1"/>
</dbReference>
<feature type="transmembrane region" description="Helical" evidence="8">
    <location>
        <begin position="7"/>
        <end position="23"/>
    </location>
</feature>
<evidence type="ECO:0000256" key="2">
    <source>
        <dbReference type="ARBA" id="ARBA00022475"/>
    </source>
</evidence>
<dbReference type="InParanoid" id="A0A371RKC4"/>
<dbReference type="GO" id="GO:0005886">
    <property type="term" value="C:plasma membrane"/>
    <property type="evidence" value="ECO:0007669"/>
    <property type="project" value="UniProtKB-SubCell"/>
</dbReference>
<proteinExistence type="predicted"/>
<dbReference type="OrthoDB" id="9811798at2"/>
<feature type="transmembrane region" description="Helical" evidence="8">
    <location>
        <begin position="246"/>
        <end position="264"/>
    </location>
</feature>
<keyword evidence="11" id="KW-1185">Reference proteome</keyword>
<feature type="transmembrane region" description="Helical" evidence="8">
    <location>
        <begin position="563"/>
        <end position="584"/>
    </location>
</feature>
<feature type="transmembrane region" description="Helical" evidence="8">
    <location>
        <begin position="342"/>
        <end position="363"/>
    </location>
</feature>
<evidence type="ECO:0000259" key="9">
    <source>
        <dbReference type="Pfam" id="PF00361"/>
    </source>
</evidence>
<feature type="transmembrane region" description="Helical" evidence="8">
    <location>
        <begin position="472"/>
        <end position="489"/>
    </location>
</feature>
<dbReference type="NCBIfam" id="NF009310">
    <property type="entry name" value="PRK12668.1"/>
    <property type="match status" value="1"/>
</dbReference>
<evidence type="ECO:0000313" key="10">
    <source>
        <dbReference type="EMBL" id="RFB05909.1"/>
    </source>
</evidence>
<organism evidence="10 11">
    <name type="scientific">Parvularcula marina</name>
    <dbReference type="NCBI Taxonomy" id="2292771"/>
    <lineage>
        <taxon>Bacteria</taxon>
        <taxon>Pseudomonadati</taxon>
        <taxon>Pseudomonadota</taxon>
        <taxon>Alphaproteobacteria</taxon>
        <taxon>Parvularculales</taxon>
        <taxon>Parvularculaceae</taxon>
        <taxon>Parvularcula</taxon>
    </lineage>
</organism>
<keyword evidence="6 8" id="KW-0472">Membrane</keyword>
<keyword evidence="2" id="KW-1003">Cell membrane</keyword>
<dbReference type="Proteomes" id="UP000264589">
    <property type="component" value="Unassembled WGS sequence"/>
</dbReference>
<evidence type="ECO:0000256" key="3">
    <source>
        <dbReference type="ARBA" id="ARBA00022692"/>
    </source>
</evidence>
<comment type="caution">
    <text evidence="10">The sequence shown here is derived from an EMBL/GenBank/DDBJ whole genome shotgun (WGS) entry which is preliminary data.</text>
</comment>
<feature type="transmembrane region" description="Helical" evidence="8">
    <location>
        <begin position="509"/>
        <end position="529"/>
    </location>
</feature>
<evidence type="ECO:0000256" key="5">
    <source>
        <dbReference type="ARBA" id="ARBA00023002"/>
    </source>
</evidence>
<reference evidence="10 11" key="1">
    <citation type="submission" date="2018-08" db="EMBL/GenBank/DDBJ databases">
        <title>Parvularcula sp. SM1705, isolated from surface water of the South Sea China.</title>
        <authorList>
            <person name="Sun L."/>
        </authorList>
    </citation>
    <scope>NUCLEOTIDE SEQUENCE [LARGE SCALE GENOMIC DNA]</scope>
    <source>
        <strain evidence="10 11">SM1705</strain>
    </source>
</reference>
<feature type="domain" description="NADH:quinone oxidoreductase/Mrp antiporter transmembrane" evidence="9">
    <location>
        <begin position="112"/>
        <end position="386"/>
    </location>
</feature>
<feature type="transmembrane region" description="Helical" evidence="8">
    <location>
        <begin position="109"/>
        <end position="136"/>
    </location>
</feature>
<evidence type="ECO:0000256" key="1">
    <source>
        <dbReference type="ARBA" id="ARBA00004651"/>
    </source>
</evidence>
<dbReference type="Pfam" id="PF00361">
    <property type="entry name" value="Proton_antipo_M"/>
    <property type="match status" value="1"/>
</dbReference>
<name>A0A371RKC4_9PROT</name>
<feature type="transmembrane region" description="Helical" evidence="8">
    <location>
        <begin position="68"/>
        <end position="89"/>
    </location>
</feature>
<feature type="transmembrane region" description="Helical" evidence="8">
    <location>
        <begin position="148"/>
        <end position="168"/>
    </location>
</feature>
<dbReference type="RefSeq" id="WP_116392541.1">
    <property type="nucleotide sequence ID" value="NZ_QUQO01000001.1"/>
</dbReference>
<dbReference type="InterPro" id="IPR001750">
    <property type="entry name" value="ND/Mrp_TM"/>
</dbReference>
<evidence type="ECO:0000256" key="6">
    <source>
        <dbReference type="ARBA" id="ARBA00023136"/>
    </source>
</evidence>
<sequence>MIGELSPALIVIIGSALTVFFPGGWPRNIFSLAVIALAGYQLHALGLGEYGQYSLFGETLTLTRIDGLARIFAVIFLIAMALNTVYGWWLRDAGQQAVSLAYPGAALGGVLAGDLVTLFVFWELAAITSVFLIWAGNNERSFGAGMRYLVWQIGSGVLLLAGIALFYRSTGSFAFENFIDGGMSLTDPAVLCIFIAFGIKSAFPLLHNWVQDAYPESTVTGTIILSVFTTKMAVASIARGFAGVEALVYIGAVMTAFPIFFAVIENDLRRVLTYSLNNQVGFMIVGIGIGTPMALNGAAGYAFCNILFEGLLFMAMGAVLYRTGTIKGSELGGLYKTMPLTAFFCIIGAASISAFPLFSGFITKGLIISGAAEGHYFWVWMTLLFAAAGVFHHSGIKIPYFAFFAHDSGKRPDEAPLSMLIAMGITAALCVGIGVAQIFTGPEGDPLYALMPFEVVIEKSYSPYISYTAPHVLTQMQILFFSGLAFAVLQKTGLYPPELRSTNLDTDWFYRVPGRVALLGIVGGVVALWRAVWGVTKGLIGGAVSGLYHSHGPEGRMARTWSVGYTALFTAIVLGIALIAVFSVR</sequence>
<feature type="transmembrane region" description="Helical" evidence="8">
    <location>
        <begin position="29"/>
        <end position="47"/>
    </location>
</feature>
<feature type="transmembrane region" description="Helical" evidence="8">
    <location>
        <begin position="417"/>
        <end position="439"/>
    </location>
</feature>
<dbReference type="GO" id="GO:0016491">
    <property type="term" value="F:oxidoreductase activity"/>
    <property type="evidence" value="ECO:0007669"/>
    <property type="project" value="UniProtKB-KW"/>
</dbReference>
<keyword evidence="4 8" id="KW-1133">Transmembrane helix</keyword>
<accession>A0A371RKC4</accession>
<dbReference type="InterPro" id="IPR052175">
    <property type="entry name" value="ComplexI-like_HydComp"/>
</dbReference>
<comment type="subcellular location">
    <subcellularLocation>
        <location evidence="1">Cell membrane</location>
        <topology evidence="1">Multi-pass membrane protein</topology>
    </subcellularLocation>
    <subcellularLocation>
        <location evidence="7">Membrane</location>
        <topology evidence="7">Multi-pass membrane protein</topology>
    </subcellularLocation>
</comment>
<feature type="transmembrane region" description="Helical" evidence="8">
    <location>
        <begin position="276"/>
        <end position="294"/>
    </location>
</feature>
<evidence type="ECO:0000256" key="7">
    <source>
        <dbReference type="RuleBase" id="RU000320"/>
    </source>
</evidence>
<feature type="transmembrane region" description="Helical" evidence="8">
    <location>
        <begin position="300"/>
        <end position="321"/>
    </location>
</feature>
<dbReference type="AlphaFoldDB" id="A0A371RKC4"/>
<gene>
    <name evidence="10" type="ORF">DX908_11905</name>
</gene>
<feature type="transmembrane region" description="Helical" evidence="8">
    <location>
        <begin position="375"/>
        <end position="396"/>
    </location>
</feature>
<keyword evidence="5" id="KW-0560">Oxidoreductase</keyword>
<evidence type="ECO:0000313" key="11">
    <source>
        <dbReference type="Proteomes" id="UP000264589"/>
    </source>
</evidence>
<feature type="transmembrane region" description="Helical" evidence="8">
    <location>
        <begin position="188"/>
        <end position="206"/>
    </location>
</feature>